<dbReference type="InterPro" id="IPR039226">
    <property type="entry name" value="Ski3/TTC37"/>
</dbReference>
<protein>
    <recommendedName>
        <fullName evidence="6">Superkiller protein 3</fullName>
    </recommendedName>
</protein>
<evidence type="ECO:0000256" key="3">
    <source>
        <dbReference type="PROSITE-ProRule" id="PRU00339"/>
    </source>
</evidence>
<dbReference type="PROSITE" id="PS50005">
    <property type="entry name" value="TPR"/>
    <property type="match status" value="4"/>
</dbReference>
<proteinExistence type="predicted"/>
<dbReference type="InterPro" id="IPR019734">
    <property type="entry name" value="TPR_rpt"/>
</dbReference>
<dbReference type="SMART" id="SM00028">
    <property type="entry name" value="TPR"/>
    <property type="match status" value="16"/>
</dbReference>
<feature type="repeat" description="TPR" evidence="3">
    <location>
        <begin position="693"/>
        <end position="726"/>
    </location>
</feature>
<dbReference type="GO" id="GO:0006401">
    <property type="term" value="P:RNA catabolic process"/>
    <property type="evidence" value="ECO:0007669"/>
    <property type="project" value="InterPro"/>
</dbReference>
<dbReference type="InterPro" id="IPR040962">
    <property type="entry name" value="TPR_22"/>
</dbReference>
<keyword evidence="1" id="KW-0677">Repeat</keyword>
<feature type="repeat" description="TPR" evidence="3">
    <location>
        <begin position="659"/>
        <end position="692"/>
    </location>
</feature>
<gene>
    <name evidence="4" type="ORF">D9615_002427</name>
</gene>
<dbReference type="SUPFAM" id="SSF48452">
    <property type="entry name" value="TPR-like"/>
    <property type="match status" value="5"/>
</dbReference>
<evidence type="ECO:0000256" key="1">
    <source>
        <dbReference type="ARBA" id="ARBA00022737"/>
    </source>
</evidence>
<sequence>MSFVKSKLKLSRDALAKKDYSTACDAATQVLEYEPENYNANVFLALTLLELGQYEKSEQTYLRATTLNRENPLAWQGLSKFYERREDWEKFANSLHRLMELYSSLNDAVKCAESWQKLVDLRRERGTRLQLIEALSLLLPQSPIHALVSNLPSPNVTDPQSSTTQIAQTAIHHSLPHLEEIITLIESHEEETMKKEVEKRRTRLGAAGPEVLRKELPDLYDEILNHPNTSDDLRRSTDAKLLRYKERYLHAIPDTSECSLEKSKVLKDVDELVEGVVILQIPDELAWSIFLEGKDSETVAGYDHRIVGQFIHLFPSSPASSLLKGYFTYMNIPILEDDNEDEVEAPQKLTEAEEDPFDTILNAYAAQPNSTIANRVLAELYIAELDYENAIKVAESGLELLSKFENNTGRRLRGVRIGYKTILATSLVHLFPPKHHPRALRLVDEILSQSPDNVAGLMGRAYILQAAGKWDDAAVLFARVDEFLPDDLNDGIRAREENAWCLCQLQRLDAGIAAFQNIVDVLKDLPDRGEDTARCLWRLGKFYWEMGAFKRDEAYRFFISSLKANSSYAPAFTSLGIYYAESATPLDPNRASKCFQKAFELDPREAEAARRLAEGFAEDRDWDLVDVVARRTIEGEGGLNAGIEGASVSASLRYLPTNAWAWKAVGVVELHRRNYPPAIQAFQIALRAEPEDALSWVRLGEAYSKAGRHVAATKALERALGLNPHDWICSYVIGDVKHQMGNFKDAIGAFESILVDRPSEVGVLVSLGQAYLDQGRSESSEGFQNRAEQSFTMSITVGLRTIRESPGFRGVAWKIVGDAIYALSGRPSYTEESTVREALAGVIGHLPSENDHLSGLVPPPTLLDDQPLTRLKVLEIAVAAYSYRISLGSSETTTSGSAWFDLGIALHSWAVKSSNNANALQAQAKVVSCLTHALREDPGNDLYWMGLGDAHFLSNAKNAQHAYIKALEIDSKKASTWASFGLLCLYHNDLELANESLYRAQTLDPDYAVAWIGQALVATANGHDTEATAMFEHAVGLTPTVPEGDLEFASRSFKRHRWSRYDAQHSLDALLPAFFVLDRYCGRRPDDATGLHLFALVCESLGHLQTGAGLLARTIAILEAAYEVSEDPTVERHFTIANSNLARIRLALQDFQGAAQSFESALGLLPENEEPETMVLRAQALFGSGLASFMQGDLEAALANFEAALESAGEDKTLRGQVTVLLAQTMWAIQTDEFRESSKALLLECISADPENLTAINTLAGMGVLTDDEGLVDAALSELLALPLEQRHELDPGRNVDYLLTQYHLGQHDAKKAVAVAQGALFAEPSRSDARTALAMLMLQEEKYDSVLALLSGSDETSIDDLPVTLKLQAIAYSFGDKATALRKIQRAVMLSPSNMQCWQTLALVRSQSV</sequence>
<feature type="repeat" description="TPR" evidence="3">
    <location>
        <begin position="974"/>
        <end position="1007"/>
    </location>
</feature>
<dbReference type="Pfam" id="PF13432">
    <property type="entry name" value="TPR_16"/>
    <property type="match status" value="3"/>
</dbReference>
<keyword evidence="5" id="KW-1185">Reference proteome</keyword>
<dbReference type="GO" id="GO:0055087">
    <property type="term" value="C:Ski complex"/>
    <property type="evidence" value="ECO:0007669"/>
    <property type="project" value="InterPro"/>
</dbReference>
<dbReference type="OrthoDB" id="421075at2759"/>
<organism evidence="4 5">
    <name type="scientific">Tricholomella constricta</name>
    <dbReference type="NCBI Taxonomy" id="117010"/>
    <lineage>
        <taxon>Eukaryota</taxon>
        <taxon>Fungi</taxon>
        <taxon>Dikarya</taxon>
        <taxon>Basidiomycota</taxon>
        <taxon>Agaricomycotina</taxon>
        <taxon>Agaricomycetes</taxon>
        <taxon>Agaricomycetidae</taxon>
        <taxon>Agaricales</taxon>
        <taxon>Tricholomatineae</taxon>
        <taxon>Lyophyllaceae</taxon>
        <taxon>Tricholomella</taxon>
    </lineage>
</organism>
<dbReference type="PANTHER" id="PTHR15704:SF7">
    <property type="entry name" value="SUPERKILLER COMPLEX PROTEIN 3"/>
    <property type="match status" value="1"/>
</dbReference>
<dbReference type="Pfam" id="PF14559">
    <property type="entry name" value="TPR_19"/>
    <property type="match status" value="1"/>
</dbReference>
<dbReference type="Gene3D" id="1.25.40.10">
    <property type="entry name" value="Tetratricopeptide repeat domain"/>
    <property type="match status" value="6"/>
</dbReference>
<dbReference type="PANTHER" id="PTHR15704">
    <property type="entry name" value="SUPERKILLER 3 PROTEIN-RELATED"/>
    <property type="match status" value="1"/>
</dbReference>
<evidence type="ECO:0000256" key="2">
    <source>
        <dbReference type="ARBA" id="ARBA00022803"/>
    </source>
</evidence>
<name>A0A8H5HMF4_9AGAR</name>
<accession>A0A8H5HMF4</accession>
<dbReference type="EMBL" id="JAACJP010000003">
    <property type="protein sequence ID" value="KAF5386053.1"/>
    <property type="molecule type" value="Genomic_DNA"/>
</dbReference>
<evidence type="ECO:0000313" key="5">
    <source>
        <dbReference type="Proteomes" id="UP000565441"/>
    </source>
</evidence>
<reference evidence="4 5" key="1">
    <citation type="journal article" date="2020" name="ISME J.">
        <title>Uncovering the hidden diversity of litter-decomposition mechanisms in mushroom-forming fungi.</title>
        <authorList>
            <person name="Floudas D."/>
            <person name="Bentzer J."/>
            <person name="Ahren D."/>
            <person name="Johansson T."/>
            <person name="Persson P."/>
            <person name="Tunlid A."/>
        </authorList>
    </citation>
    <scope>NUCLEOTIDE SEQUENCE [LARGE SCALE GENOMIC DNA]</scope>
    <source>
        <strain evidence="4 5">CBS 661.87</strain>
    </source>
</reference>
<dbReference type="InterPro" id="IPR011990">
    <property type="entry name" value="TPR-like_helical_dom_sf"/>
</dbReference>
<feature type="repeat" description="TPR" evidence="3">
    <location>
        <begin position="1135"/>
        <end position="1168"/>
    </location>
</feature>
<keyword evidence="2 3" id="KW-0802">TPR repeat</keyword>
<comment type="caution">
    <text evidence="4">The sequence shown here is derived from an EMBL/GenBank/DDBJ whole genome shotgun (WGS) entry which is preliminary data.</text>
</comment>
<evidence type="ECO:0008006" key="6">
    <source>
        <dbReference type="Google" id="ProtNLM"/>
    </source>
</evidence>
<evidence type="ECO:0000313" key="4">
    <source>
        <dbReference type="EMBL" id="KAF5386053.1"/>
    </source>
</evidence>
<dbReference type="Pfam" id="PF18833">
    <property type="entry name" value="TPR_22"/>
    <property type="match status" value="1"/>
</dbReference>
<dbReference type="Proteomes" id="UP000565441">
    <property type="component" value="Unassembled WGS sequence"/>
</dbReference>